<dbReference type="Proteomes" id="UP001141253">
    <property type="component" value="Chromosome 16"/>
</dbReference>
<reference evidence="1" key="2">
    <citation type="journal article" date="2023" name="Int. J. Mol. Sci.">
        <title>De Novo Assembly and Annotation of 11 Diverse Shrub Willow (Salix) Genomes Reveals Novel Gene Organization in Sex-Linked Regions.</title>
        <authorList>
            <person name="Hyden B."/>
            <person name="Feng K."/>
            <person name="Yates T.B."/>
            <person name="Jawdy S."/>
            <person name="Cereghino C."/>
            <person name="Smart L.B."/>
            <person name="Muchero W."/>
        </authorList>
    </citation>
    <scope>NUCLEOTIDE SEQUENCE</scope>
    <source>
        <tissue evidence="1">Shoot tip</tissue>
    </source>
</reference>
<proteinExistence type="predicted"/>
<name>A0ABQ8ZH50_9ROSI</name>
<organism evidence="1 2">
    <name type="scientific">Salix suchowensis</name>
    <dbReference type="NCBI Taxonomy" id="1278906"/>
    <lineage>
        <taxon>Eukaryota</taxon>
        <taxon>Viridiplantae</taxon>
        <taxon>Streptophyta</taxon>
        <taxon>Embryophyta</taxon>
        <taxon>Tracheophyta</taxon>
        <taxon>Spermatophyta</taxon>
        <taxon>Magnoliopsida</taxon>
        <taxon>eudicotyledons</taxon>
        <taxon>Gunneridae</taxon>
        <taxon>Pentapetalae</taxon>
        <taxon>rosids</taxon>
        <taxon>fabids</taxon>
        <taxon>Malpighiales</taxon>
        <taxon>Salicaceae</taxon>
        <taxon>Saliceae</taxon>
        <taxon>Salix</taxon>
    </lineage>
</organism>
<keyword evidence="2" id="KW-1185">Reference proteome</keyword>
<gene>
    <name evidence="1" type="ORF">OIU77_015485</name>
</gene>
<dbReference type="EMBL" id="JAPFFI010000027">
    <property type="protein sequence ID" value="KAJ6301181.1"/>
    <property type="molecule type" value="Genomic_DNA"/>
</dbReference>
<protein>
    <submittedName>
        <fullName evidence="1">Uncharacterized protein</fullName>
    </submittedName>
</protein>
<accession>A0ABQ8ZH50</accession>
<sequence>MSWLSDVVPTPAGPFTFEWDPKGKELVIKRRDVIYWTSGHLTNSTFENIDRNTGFLSVSNADEDYIMFTVSSNQFTPQYQRNFSRWQMKYDGNIVDDFTKQAYGGHIM</sequence>
<comment type="caution">
    <text evidence="1">The sequence shown here is derived from an EMBL/GenBank/DDBJ whole genome shotgun (WGS) entry which is preliminary data.</text>
</comment>
<evidence type="ECO:0000313" key="2">
    <source>
        <dbReference type="Proteomes" id="UP001141253"/>
    </source>
</evidence>
<evidence type="ECO:0000313" key="1">
    <source>
        <dbReference type="EMBL" id="KAJ6301181.1"/>
    </source>
</evidence>
<reference evidence="1" key="1">
    <citation type="submission" date="2022-10" db="EMBL/GenBank/DDBJ databases">
        <authorList>
            <person name="Hyden B.L."/>
            <person name="Feng K."/>
            <person name="Yates T."/>
            <person name="Jawdy S."/>
            <person name="Smart L.B."/>
            <person name="Muchero W."/>
        </authorList>
    </citation>
    <scope>NUCLEOTIDE SEQUENCE</scope>
    <source>
        <tissue evidence="1">Shoot tip</tissue>
    </source>
</reference>